<evidence type="ECO:0000313" key="1">
    <source>
        <dbReference type="EMBL" id="CAJ2627915.1"/>
    </source>
</evidence>
<evidence type="ECO:0000313" key="2">
    <source>
        <dbReference type="Proteomes" id="UP001177021"/>
    </source>
</evidence>
<name>A0ACB0I7B3_TRIPR</name>
<gene>
    <name evidence="1" type="ORF">MILVUS5_LOCUS270</name>
</gene>
<reference evidence="1" key="1">
    <citation type="submission" date="2023-10" db="EMBL/GenBank/DDBJ databases">
        <authorList>
            <person name="Rodriguez Cubillos JULIANA M."/>
            <person name="De Vega J."/>
        </authorList>
    </citation>
    <scope>NUCLEOTIDE SEQUENCE</scope>
</reference>
<proteinExistence type="predicted"/>
<keyword evidence="2" id="KW-1185">Reference proteome</keyword>
<comment type="caution">
    <text evidence="1">The sequence shown here is derived from an EMBL/GenBank/DDBJ whole genome shotgun (WGS) entry which is preliminary data.</text>
</comment>
<organism evidence="1 2">
    <name type="scientific">Trifolium pratense</name>
    <name type="common">Red clover</name>
    <dbReference type="NCBI Taxonomy" id="57577"/>
    <lineage>
        <taxon>Eukaryota</taxon>
        <taxon>Viridiplantae</taxon>
        <taxon>Streptophyta</taxon>
        <taxon>Embryophyta</taxon>
        <taxon>Tracheophyta</taxon>
        <taxon>Spermatophyta</taxon>
        <taxon>Magnoliopsida</taxon>
        <taxon>eudicotyledons</taxon>
        <taxon>Gunneridae</taxon>
        <taxon>Pentapetalae</taxon>
        <taxon>rosids</taxon>
        <taxon>fabids</taxon>
        <taxon>Fabales</taxon>
        <taxon>Fabaceae</taxon>
        <taxon>Papilionoideae</taxon>
        <taxon>50 kb inversion clade</taxon>
        <taxon>NPAAA clade</taxon>
        <taxon>Hologalegina</taxon>
        <taxon>IRL clade</taxon>
        <taxon>Trifolieae</taxon>
        <taxon>Trifolium</taxon>
    </lineage>
</organism>
<dbReference type="Proteomes" id="UP001177021">
    <property type="component" value="Unassembled WGS sequence"/>
</dbReference>
<dbReference type="EMBL" id="CASHSV030000001">
    <property type="protein sequence ID" value="CAJ2627915.1"/>
    <property type="molecule type" value="Genomic_DNA"/>
</dbReference>
<protein>
    <submittedName>
        <fullName evidence="1">Uncharacterized protein</fullName>
    </submittedName>
</protein>
<accession>A0ACB0I7B3</accession>
<sequence length="331" mass="37151">MENVPQKCSYIAVTAVFLHHNNAITNIVKTLTSFSVSDNPDICTSGSCKKKKFVVPLIASISSLIIVILLISLGFWTFKRLEVAHSNPKKRGSFVSKHLAFSYSEILNITDNFKTIIGEGGFGKVYLGVLQNHTQVAVKILSPSSMQGYKEFQSEVQLLSVVHHRNLVSLIGYCNEGEIKALIYEYMANGNLHQHLFVENSNILTWNERLNIAVDAGHGLDYLHNGCKPPIMHRDLKPSNILLDENMDAKIADFGLSRTFTNDDDSHVSTRPAGTFGYVDPKLQRFGKATKKTDIYSFGIILFELITGRKALVKVSNEYIHILQWVIYSHY</sequence>